<evidence type="ECO:0000256" key="2">
    <source>
        <dbReference type="SAM" id="SignalP"/>
    </source>
</evidence>
<evidence type="ECO:0000313" key="4">
    <source>
        <dbReference type="EMBL" id="AEP31295.1"/>
    </source>
</evidence>
<feature type="domain" description="Big-1" evidence="3">
    <location>
        <begin position="381"/>
        <end position="480"/>
    </location>
</feature>
<keyword evidence="2" id="KW-0732">Signal</keyword>
<dbReference type="InterPro" id="IPR008964">
    <property type="entry name" value="Invasin/intimin_cell_adhesion"/>
</dbReference>
<dbReference type="SMART" id="SM00634">
    <property type="entry name" value="BID_1"/>
    <property type="match status" value="3"/>
</dbReference>
<evidence type="ECO:0000256" key="1">
    <source>
        <dbReference type="ARBA" id="ARBA00010116"/>
    </source>
</evidence>
<dbReference type="AlphaFoldDB" id="G4QE21"/>
<dbReference type="EMBL" id="CP003060">
    <property type="protein sequence ID" value="AEP31295.1"/>
    <property type="molecule type" value="Genomic_DNA"/>
</dbReference>
<sequence>MTVKVLKVFSVLFFALSLAACNGASGDNEIVGETDSAVTSLSVSVLNANCDAVAGNAFILGETVCVQATLAQNGAPLVGEIISFEAGIGELSAATKLTDSSGVAQITLTSANGNVGAASIDASFGELTAVANYEFLSAATVSPKLPSITISLLNEQGNPISRFKANEVVQVRASLLNSDDTPIVNEIVSFQSTSGAVSVTQALTNDQGIALAALTTSELELGAASISATFSINGESVSNSLNFEVQSIDTVNDNVVRFGYFEDGVFIENMISLGNASSTDELSISAGATLGVTVALVDENDQVIPTSTPVSFTSRCVQSGDATLDATVNTINGTANATYKDLSCAGGAGNIDTITATINVNSISVTISRDLILTPETAGAIEFISASPENIVLQGTGGQGRESVSTVTFQVTGAQGNPLSQQSVDFSLNTNTGGLTLSPATAITNSEGQVSVKVTAGNVPTSVRVTAQVAISDAQIIQTQSDLLSINTGLPDQNSITLSPSDLNPEALNIDGAEVTIFASLADTFNNPVPDGTTVSFTAEGGRIQPTCNTSNGACSVIWTSANPRVDDHRVTILATAIGHETLIDSNGNNQYDDADGSAIISNDGSGFDVTLPTRSGFVDLSEAWRDDNENRVRDANEIYLDFDASGGAQPDPQNGRFDGPQCTGASCGAESIHVRRAIVLVTSSSAAVISVSNDGVELASNQSAGSATPVLSIPRGNSAFFQYTYSDTAGQPIASGSSIVATASAGALNGTVDDIMPQSNLNAGRTREFTVTNNLLAADTTIDTTVSINITSPSGVVSSLSFVVTLD</sequence>
<dbReference type="OrthoDB" id="5522233at2"/>
<dbReference type="HOGENOM" id="CLU_006970_0_0_6"/>
<reference evidence="4 5" key="1">
    <citation type="journal article" date="2011" name="J. Bacteriol.">
        <title>Complete genome sequence of seawater bacterium Glaciecola nitratireducens FR1064T.</title>
        <authorList>
            <person name="Bian F."/>
            <person name="Qin Q.L."/>
            <person name="Xie B.B."/>
            <person name="Shu Y.L."/>
            <person name="Zhang X.Y."/>
            <person name="Yu Y."/>
            <person name="Chen B."/>
            <person name="Chen X.L."/>
            <person name="Zhou B.C."/>
            <person name="Zhang Y.Z."/>
        </authorList>
    </citation>
    <scope>NUCLEOTIDE SEQUENCE [LARGE SCALE GENOMIC DNA]</scope>
    <source>
        <strain evidence="5">JCM 12485 / KCTC 12276 / FR1064</strain>
    </source>
</reference>
<evidence type="ECO:0000313" key="5">
    <source>
        <dbReference type="Proteomes" id="UP000009282"/>
    </source>
</evidence>
<dbReference type="Gene3D" id="2.60.40.10">
    <property type="entry name" value="Immunoglobulins"/>
    <property type="match status" value="4"/>
</dbReference>
<dbReference type="eggNOG" id="COG2831">
    <property type="taxonomic scope" value="Bacteria"/>
</dbReference>
<keyword evidence="5" id="KW-1185">Reference proteome</keyword>
<protein>
    <submittedName>
        <fullName evidence="4">Ig domain-containing protein</fullName>
    </submittedName>
</protein>
<dbReference type="KEGG" id="gni:GNIT_3201"/>
<name>G4QE21_GLANF</name>
<feature type="chain" id="PRO_5003467752" evidence="2">
    <location>
        <begin position="20"/>
        <end position="808"/>
    </location>
</feature>
<dbReference type="InterPro" id="IPR013783">
    <property type="entry name" value="Ig-like_fold"/>
</dbReference>
<proteinExistence type="inferred from homology"/>
<evidence type="ECO:0000259" key="3">
    <source>
        <dbReference type="PROSITE" id="PS51127"/>
    </source>
</evidence>
<dbReference type="STRING" id="1085623.GNIT_3201"/>
<dbReference type="InterPro" id="IPR003344">
    <property type="entry name" value="Big_1_dom"/>
</dbReference>
<organism evidence="4 5">
    <name type="scientific">Glaciecola nitratireducens (strain JCM 12485 / KCTC 12276 / FR1064)</name>
    <dbReference type="NCBI Taxonomy" id="1085623"/>
    <lineage>
        <taxon>Bacteria</taxon>
        <taxon>Pseudomonadati</taxon>
        <taxon>Pseudomonadota</taxon>
        <taxon>Gammaproteobacteria</taxon>
        <taxon>Alteromonadales</taxon>
        <taxon>Alteromonadaceae</taxon>
        <taxon>Brumicola</taxon>
    </lineage>
</organism>
<comment type="similarity">
    <text evidence="1">Belongs to the intimin/invasin family.</text>
</comment>
<dbReference type="SUPFAM" id="SSF49373">
    <property type="entry name" value="Invasin/intimin cell-adhesion fragments"/>
    <property type="match status" value="3"/>
</dbReference>
<dbReference type="RefSeq" id="WP_014110166.1">
    <property type="nucleotide sequence ID" value="NC_016041.1"/>
</dbReference>
<accession>G4QE21</accession>
<gene>
    <name evidence="4" type="ordered locus">GNIT_3201</name>
</gene>
<dbReference type="PROSITE" id="PS51127">
    <property type="entry name" value="BIG1"/>
    <property type="match status" value="1"/>
</dbReference>
<feature type="signal peptide" evidence="2">
    <location>
        <begin position="1"/>
        <end position="19"/>
    </location>
</feature>
<dbReference type="Proteomes" id="UP000009282">
    <property type="component" value="Chromosome"/>
</dbReference>
<dbReference type="PROSITE" id="PS51257">
    <property type="entry name" value="PROKAR_LIPOPROTEIN"/>
    <property type="match status" value="1"/>
</dbReference>